<keyword evidence="2" id="KW-1185">Reference proteome</keyword>
<proteinExistence type="predicted"/>
<sequence>MKLYIPTCTLNFNNIFSTESISPKAFYQRREFGNKRFYPVEANSLDGVVLLYSKYPRYDVEDSELENYPMVIEIESDDYPSGIIKKQVSHSGVEVYVSASTIYLNPFHTKIYFDSYAERQGVLTKAAQSLENKFEKLYGANLVVKPQTKKGFFDNVKDLFSKNDSDEFEWDSSYLPTEIDADISNIEQDRKIDRIRGFVYCYLIGANMTVSSDVAELKSLARRMRNTLSAIVNSPTHTPSELQDESLTKDIKEFNRIYSSIDEDALYNANIIDMRLSRNPLKLEKQDVIALLESLDIYTEFCSKLHLRRVYDANDLWKCVEFYSPESYNTAVDTLNSVVRKIELRSISKGQKNEVKELVRIGNDGSVNVLDKTVKPEFYDSLLNSQIGNEYEAVKNENGIDEPLAIAYNGGKILQRILGDKWNESKWANYINALLSHLQESSAFDLYSIDNDVLNSFAAFCQKGDNIDRLSEYLVQCGFNNYRLAFGLYGATRGFASLPKTFTSTLINGDRDYYKSFVLNVYQQLFGVSISNAEFPTQSNSFEIRESSIGTTIMGNISKIETKPSKQTQVISAVSQALELEDAVQSPKAFMYIFDSFPNIKRTKAYKALESADFEHDTTQYTPEEFRSKIYRIIGKEALKGQKEKVDAAIELEAKRQDPKAFLYILDNFLKPSDLAYKRIAKLVDSNSSVIGVASSSTNDTAIQPTSRPILTDDRWIPVCANMIIDDKAKKRFIVDMEWFVDNHNEWYEDQKKGKQRGIYAGYDKSNEKVIERLRKYLENKLHPTNDKIMWLADIYRNIPIEKIVSYLQSIYVSR</sequence>
<reference evidence="1 2" key="1">
    <citation type="submission" date="2016-10" db="EMBL/GenBank/DDBJ databases">
        <authorList>
            <person name="de Groot N.N."/>
        </authorList>
    </citation>
    <scope>NUCLEOTIDE SEQUENCE [LARGE SCALE GENOMIC DNA]</scope>
    <source>
        <strain evidence="1 2">TC2-24</strain>
    </source>
</reference>
<dbReference type="AlphaFoldDB" id="A0A1I0MN72"/>
<evidence type="ECO:0000313" key="1">
    <source>
        <dbReference type="EMBL" id="SEV89886.1"/>
    </source>
</evidence>
<protein>
    <submittedName>
        <fullName evidence="1">Uncharacterized protein</fullName>
    </submittedName>
</protein>
<dbReference type="EMBL" id="FOIQ01000001">
    <property type="protein sequence ID" value="SEV89886.1"/>
    <property type="molecule type" value="Genomic_DNA"/>
</dbReference>
<name>A0A1I0MN72_9BACT</name>
<gene>
    <name evidence="1" type="ORF">SAMN04487850_0819</name>
</gene>
<dbReference type="Proteomes" id="UP000199373">
    <property type="component" value="Unassembled WGS sequence"/>
</dbReference>
<dbReference type="RefSeq" id="WP_091914839.1">
    <property type="nucleotide sequence ID" value="NZ_FOIQ01000001.1"/>
</dbReference>
<organism evidence="1 2">
    <name type="scientific">Prevotella aff. ruminicola Tc2-24</name>
    <dbReference type="NCBI Taxonomy" id="81582"/>
    <lineage>
        <taxon>Bacteria</taxon>
        <taxon>Pseudomonadati</taxon>
        <taxon>Bacteroidota</taxon>
        <taxon>Bacteroidia</taxon>
        <taxon>Bacteroidales</taxon>
        <taxon>Prevotellaceae</taxon>
        <taxon>Prevotella</taxon>
    </lineage>
</organism>
<evidence type="ECO:0000313" key="2">
    <source>
        <dbReference type="Proteomes" id="UP000199373"/>
    </source>
</evidence>
<accession>A0A1I0MN72</accession>